<gene>
    <name evidence="2" type="ORF">JOD17_002924</name>
</gene>
<keyword evidence="3" id="KW-1185">Reference proteome</keyword>
<dbReference type="InterPro" id="IPR038559">
    <property type="entry name" value="XkdN-like_sf"/>
</dbReference>
<evidence type="ECO:0000313" key="2">
    <source>
        <dbReference type="EMBL" id="MBM7633828.1"/>
    </source>
</evidence>
<evidence type="ECO:0008006" key="4">
    <source>
        <dbReference type="Google" id="ProtNLM"/>
    </source>
</evidence>
<dbReference type="Gene3D" id="3.30.2220.30">
    <property type="match status" value="1"/>
</dbReference>
<protein>
    <recommendedName>
        <fullName evidence="4">Phage XkdN-like protein</fullName>
    </recommendedName>
</protein>
<sequence length="169" mass="19420">MTEKLTQAEMEEKEAEREDLLENETDLLNSLLEAHNYKQEKHQKIDIIRDGKRYFSFSVKGIDDETQEAIRKKYTSIEGKGRKQQQKFDGVGFSNSLIYNATIDEDKQKLWNNKELRKQLDVLSPADVVGAVLLSGEKDRVGEVIHELSGFNDDYDDPDVDPDLDLAKN</sequence>
<keyword evidence="1" id="KW-0175">Coiled coil</keyword>
<name>A0ABS2PEI2_9BACL</name>
<dbReference type="InterPro" id="IPR014986">
    <property type="entry name" value="XkdN-like"/>
</dbReference>
<dbReference type="Proteomes" id="UP000741863">
    <property type="component" value="Unassembled WGS sequence"/>
</dbReference>
<evidence type="ECO:0000256" key="1">
    <source>
        <dbReference type="SAM" id="Coils"/>
    </source>
</evidence>
<feature type="coiled-coil region" evidence="1">
    <location>
        <begin position="3"/>
        <end position="30"/>
    </location>
</feature>
<dbReference type="EMBL" id="JAFBEC010000008">
    <property type="protein sequence ID" value="MBM7633828.1"/>
    <property type="molecule type" value="Genomic_DNA"/>
</dbReference>
<accession>A0ABS2PEI2</accession>
<comment type="caution">
    <text evidence="2">The sequence shown here is derived from an EMBL/GenBank/DDBJ whole genome shotgun (WGS) entry which is preliminary data.</text>
</comment>
<dbReference type="Pfam" id="PF08890">
    <property type="entry name" value="Phage_TAC_5"/>
    <property type="match status" value="1"/>
</dbReference>
<organism evidence="2 3">
    <name type="scientific">Geomicrobium sediminis</name>
    <dbReference type="NCBI Taxonomy" id="1347788"/>
    <lineage>
        <taxon>Bacteria</taxon>
        <taxon>Bacillati</taxon>
        <taxon>Bacillota</taxon>
        <taxon>Bacilli</taxon>
        <taxon>Bacillales</taxon>
        <taxon>Geomicrobium</taxon>
    </lineage>
</organism>
<proteinExistence type="predicted"/>
<dbReference type="RefSeq" id="WP_204698550.1">
    <property type="nucleotide sequence ID" value="NZ_JAFBEC010000008.1"/>
</dbReference>
<reference evidence="2 3" key="1">
    <citation type="submission" date="2021-01" db="EMBL/GenBank/DDBJ databases">
        <title>Genomic Encyclopedia of Type Strains, Phase IV (KMG-IV): sequencing the most valuable type-strain genomes for metagenomic binning, comparative biology and taxonomic classification.</title>
        <authorList>
            <person name="Goeker M."/>
        </authorList>
    </citation>
    <scope>NUCLEOTIDE SEQUENCE [LARGE SCALE GENOMIC DNA]</scope>
    <source>
        <strain evidence="2 3">DSM 25540</strain>
    </source>
</reference>
<evidence type="ECO:0000313" key="3">
    <source>
        <dbReference type="Proteomes" id="UP000741863"/>
    </source>
</evidence>